<sequence length="163" mass="18408">MKGFLEERSDARIEFLPIKLLDQKDRLVPEPYSLLNVLGVVECVDLEKSKYMRSAIDPNFIARFFLLVLDEDRIPLAPRVRVCQALLARDPEAFPAALLELLERHGAWFRARAGTLQARAPSFELERAVCVEGLALLRLAALHELSADQEAEYPLLPSIARLS</sequence>
<evidence type="ECO:0008006" key="3">
    <source>
        <dbReference type="Google" id="ProtNLM"/>
    </source>
</evidence>
<dbReference type="Proteomes" id="UP000278907">
    <property type="component" value="Unassembled WGS sequence"/>
</dbReference>
<accession>A0ABX9Q7H8</accession>
<proteinExistence type="predicted"/>
<evidence type="ECO:0000313" key="2">
    <source>
        <dbReference type="Proteomes" id="UP000278907"/>
    </source>
</evidence>
<keyword evidence="2" id="KW-1185">Reference proteome</keyword>
<reference evidence="1 2" key="1">
    <citation type="submission" date="2018-09" db="EMBL/GenBank/DDBJ databases">
        <authorList>
            <person name="Livingstone P.G."/>
            <person name="Whitworth D.E."/>
        </authorList>
    </citation>
    <scope>NUCLEOTIDE SEQUENCE [LARGE SCALE GENOMIC DNA]</scope>
    <source>
        <strain evidence="1 2">CA031B</strain>
    </source>
</reference>
<dbReference type="Pfam" id="PF15575">
    <property type="entry name" value="Imm49"/>
    <property type="match status" value="1"/>
</dbReference>
<protein>
    <recommendedName>
        <fullName evidence="3">AraC family transcriptional regulator</fullName>
    </recommendedName>
</protein>
<gene>
    <name evidence="1" type="ORF">D7Y13_39525</name>
</gene>
<name>A0ABX9Q7H8_9BACT</name>
<dbReference type="InterPro" id="IPR029074">
    <property type="entry name" value="Imm49"/>
</dbReference>
<dbReference type="EMBL" id="RAWI01000600">
    <property type="protein sequence ID" value="RKH90733.1"/>
    <property type="molecule type" value="Genomic_DNA"/>
</dbReference>
<comment type="caution">
    <text evidence="1">The sequence shown here is derived from an EMBL/GenBank/DDBJ whole genome shotgun (WGS) entry which is preliminary data.</text>
</comment>
<organism evidence="1 2">
    <name type="scientific">Corallococcus praedator</name>
    <dbReference type="NCBI Taxonomy" id="2316724"/>
    <lineage>
        <taxon>Bacteria</taxon>
        <taxon>Pseudomonadati</taxon>
        <taxon>Myxococcota</taxon>
        <taxon>Myxococcia</taxon>
        <taxon>Myxococcales</taxon>
        <taxon>Cystobacterineae</taxon>
        <taxon>Myxococcaceae</taxon>
        <taxon>Corallococcus</taxon>
    </lineage>
</organism>
<evidence type="ECO:0000313" key="1">
    <source>
        <dbReference type="EMBL" id="RKH90733.1"/>
    </source>
</evidence>